<dbReference type="EMBL" id="AYSV01000070">
    <property type="protein sequence ID" value="ETD72267.1"/>
    <property type="molecule type" value="Genomic_DNA"/>
</dbReference>
<keyword evidence="8" id="KW-0472">Membrane</keyword>
<protein>
    <recommendedName>
        <fullName evidence="4">Outer-membrane lipoprotein LolB</fullName>
    </recommendedName>
</protein>
<dbReference type="GO" id="GO:0015031">
    <property type="term" value="P:protein transport"/>
    <property type="evidence" value="ECO:0007669"/>
    <property type="project" value="UniProtKB-KW"/>
</dbReference>
<keyword evidence="10" id="KW-0143">Chaperone</keyword>
<feature type="chain" id="PRO_5004770162" description="Outer-membrane lipoprotein LolB" evidence="13">
    <location>
        <begin position="25"/>
        <end position="195"/>
    </location>
</feature>
<feature type="signal peptide" evidence="13">
    <location>
        <begin position="1"/>
        <end position="24"/>
    </location>
</feature>
<accession>V8G976</accession>
<evidence type="ECO:0000256" key="3">
    <source>
        <dbReference type="ARBA" id="ARBA00011245"/>
    </source>
</evidence>
<comment type="similarity">
    <text evidence="2">Belongs to the LolB family.</text>
</comment>
<evidence type="ECO:0000256" key="4">
    <source>
        <dbReference type="ARBA" id="ARBA00016202"/>
    </source>
</evidence>
<dbReference type="AlphaFoldDB" id="V8G976"/>
<gene>
    <name evidence="14" type="ORF">V757_05195</name>
</gene>
<evidence type="ECO:0000256" key="6">
    <source>
        <dbReference type="ARBA" id="ARBA00022729"/>
    </source>
</evidence>
<proteinExistence type="inferred from homology"/>
<evidence type="ECO:0000256" key="7">
    <source>
        <dbReference type="ARBA" id="ARBA00022927"/>
    </source>
</evidence>
<evidence type="ECO:0000256" key="12">
    <source>
        <dbReference type="ARBA" id="ARBA00023288"/>
    </source>
</evidence>
<evidence type="ECO:0000256" key="10">
    <source>
        <dbReference type="ARBA" id="ARBA00023186"/>
    </source>
</evidence>
<keyword evidence="15" id="KW-1185">Reference proteome</keyword>
<dbReference type="PROSITE" id="PS51257">
    <property type="entry name" value="PROKAR_LIPOPROTEIN"/>
    <property type="match status" value="1"/>
</dbReference>
<dbReference type="NCBIfam" id="TIGR00548">
    <property type="entry name" value="lolB"/>
    <property type="match status" value="1"/>
</dbReference>
<dbReference type="GO" id="GO:0009279">
    <property type="term" value="C:cell outer membrane"/>
    <property type="evidence" value="ECO:0007669"/>
    <property type="project" value="UniProtKB-SubCell"/>
</dbReference>
<evidence type="ECO:0000256" key="11">
    <source>
        <dbReference type="ARBA" id="ARBA00023237"/>
    </source>
</evidence>
<dbReference type="Gene3D" id="2.50.20.10">
    <property type="entry name" value="Lipoprotein localisation LolA/LolB/LppX"/>
    <property type="match status" value="1"/>
</dbReference>
<dbReference type="InterPro" id="IPR029046">
    <property type="entry name" value="LolA/LolB/LppX"/>
</dbReference>
<dbReference type="RefSeq" id="WP_023950445.1">
    <property type="nucleotide sequence ID" value="NZ_AYSV01000070.1"/>
</dbReference>
<evidence type="ECO:0000256" key="5">
    <source>
        <dbReference type="ARBA" id="ARBA00022448"/>
    </source>
</evidence>
<evidence type="ECO:0000256" key="2">
    <source>
        <dbReference type="ARBA" id="ARBA00009696"/>
    </source>
</evidence>
<comment type="caution">
    <text evidence="14">The sequence shown here is derived from an EMBL/GenBank/DDBJ whole genome shotgun (WGS) entry which is preliminary data.</text>
</comment>
<comment type="subunit">
    <text evidence="3">Monomer.</text>
</comment>
<dbReference type="SUPFAM" id="SSF89392">
    <property type="entry name" value="Prokaryotic lipoproteins and lipoprotein localization factors"/>
    <property type="match status" value="1"/>
</dbReference>
<organism evidence="14 15">
    <name type="scientific">Pelistega indica</name>
    <dbReference type="NCBI Taxonomy" id="1414851"/>
    <lineage>
        <taxon>Bacteria</taxon>
        <taxon>Pseudomonadati</taxon>
        <taxon>Pseudomonadota</taxon>
        <taxon>Betaproteobacteria</taxon>
        <taxon>Burkholderiales</taxon>
        <taxon>Alcaligenaceae</taxon>
        <taxon>Pelistega</taxon>
    </lineage>
</organism>
<comment type="subcellular location">
    <subcellularLocation>
        <location evidence="1">Cell outer membrane</location>
        <topology evidence="1">Lipid-anchor</topology>
    </subcellularLocation>
</comment>
<evidence type="ECO:0000256" key="13">
    <source>
        <dbReference type="SAM" id="SignalP"/>
    </source>
</evidence>
<keyword evidence="11" id="KW-0998">Cell outer membrane</keyword>
<name>V8G976_9BURK</name>
<keyword evidence="7" id="KW-0653">Protein transport</keyword>
<reference evidence="14 15" key="1">
    <citation type="submission" date="2013-11" db="EMBL/GenBank/DDBJ databases">
        <title>Genomic analysis of Pelistega sp. HM-7.</title>
        <authorList>
            <person name="Kumbhare S.V."/>
            <person name="Shetty S.A."/>
            <person name="Sharma O."/>
            <person name="Dhotre D.P."/>
        </authorList>
    </citation>
    <scope>NUCLEOTIDE SEQUENCE [LARGE SCALE GENOMIC DNA]</scope>
    <source>
        <strain evidence="14 15">HM-7</strain>
    </source>
</reference>
<dbReference type="Proteomes" id="UP000018766">
    <property type="component" value="Unassembled WGS sequence"/>
</dbReference>
<keyword evidence="9" id="KW-0564">Palmitate</keyword>
<evidence type="ECO:0000256" key="9">
    <source>
        <dbReference type="ARBA" id="ARBA00023139"/>
    </source>
</evidence>
<dbReference type="InterPro" id="IPR004565">
    <property type="entry name" value="OM_lipoprot_LolB"/>
</dbReference>
<dbReference type="Pfam" id="PF03550">
    <property type="entry name" value="LolB"/>
    <property type="match status" value="1"/>
</dbReference>
<evidence type="ECO:0000313" key="15">
    <source>
        <dbReference type="Proteomes" id="UP000018766"/>
    </source>
</evidence>
<keyword evidence="12" id="KW-0449">Lipoprotein</keyword>
<dbReference type="OrthoDB" id="5296388at2"/>
<evidence type="ECO:0000256" key="1">
    <source>
        <dbReference type="ARBA" id="ARBA00004459"/>
    </source>
</evidence>
<keyword evidence="5" id="KW-0813">Transport</keyword>
<sequence length="195" mass="21326">MMKKLIRLMSVLTVATLAACSSLAPQQPSQGTGVNAQNAIQRTGKFALLVFDKTQDKNTDSVQGNFLWNGVGENVVLDLSSPLGQTLARVEVLPGYSKLTRSSGEVFEAPNPDALVAQVIGQEIPVSGLRYWIKGQKIPNQPLIEESHDNAGKLTSFKQAGWDVTMSDYDSIGPTKFNLIRNQTTERIKIRLIVQ</sequence>
<evidence type="ECO:0000256" key="8">
    <source>
        <dbReference type="ARBA" id="ARBA00023136"/>
    </source>
</evidence>
<evidence type="ECO:0000313" key="14">
    <source>
        <dbReference type="EMBL" id="ETD72267.1"/>
    </source>
</evidence>
<dbReference type="CDD" id="cd16326">
    <property type="entry name" value="LolB"/>
    <property type="match status" value="1"/>
</dbReference>
<keyword evidence="6 13" id="KW-0732">Signal</keyword>